<keyword evidence="3" id="KW-0677">Repeat</keyword>
<keyword evidence="10" id="KW-1185">Reference proteome</keyword>
<keyword evidence="5" id="KW-0862">Zinc</keyword>
<proteinExistence type="predicted"/>
<comment type="subcellular location">
    <subcellularLocation>
        <location evidence="1">Nucleus</location>
    </subcellularLocation>
</comment>
<dbReference type="InterPro" id="IPR036236">
    <property type="entry name" value="Znf_C2H2_sf"/>
</dbReference>
<evidence type="ECO:0000313" key="9">
    <source>
        <dbReference type="EMBL" id="CAG5080861.1"/>
    </source>
</evidence>
<keyword evidence="4 7" id="KW-0863">Zinc-finger</keyword>
<dbReference type="PROSITE" id="PS50157">
    <property type="entry name" value="ZINC_FINGER_C2H2_2"/>
    <property type="match status" value="3"/>
</dbReference>
<dbReference type="Pfam" id="PF00096">
    <property type="entry name" value="zf-C2H2"/>
    <property type="match status" value="2"/>
</dbReference>
<evidence type="ECO:0000256" key="3">
    <source>
        <dbReference type="ARBA" id="ARBA00022737"/>
    </source>
</evidence>
<keyword evidence="6" id="KW-0539">Nucleus</keyword>
<accession>A0ABN7RR80</accession>
<evidence type="ECO:0000313" key="10">
    <source>
        <dbReference type="Proteomes" id="UP001158576"/>
    </source>
</evidence>
<dbReference type="Proteomes" id="UP001158576">
    <property type="component" value="Chromosome PAR"/>
</dbReference>
<dbReference type="PANTHER" id="PTHR24394">
    <property type="entry name" value="ZINC FINGER PROTEIN"/>
    <property type="match status" value="1"/>
</dbReference>
<feature type="domain" description="C2H2-type" evidence="8">
    <location>
        <begin position="68"/>
        <end position="95"/>
    </location>
</feature>
<dbReference type="SUPFAM" id="SSF57667">
    <property type="entry name" value="beta-beta-alpha zinc fingers"/>
    <property type="match status" value="2"/>
</dbReference>
<dbReference type="PANTHER" id="PTHR24394:SF29">
    <property type="entry name" value="MYONEURIN"/>
    <property type="match status" value="1"/>
</dbReference>
<evidence type="ECO:0000256" key="4">
    <source>
        <dbReference type="ARBA" id="ARBA00022771"/>
    </source>
</evidence>
<dbReference type="Gene3D" id="3.30.160.60">
    <property type="entry name" value="Classic Zinc Finger"/>
    <property type="match status" value="3"/>
</dbReference>
<sequence length="313" mass="35635">MNPNLNQSEIGFEEIKTEPFYWEKILPPVKKEPEKKTENIPCPICGKVFRKEFDIKRHLYTHTGEKPFKCEVCDRGFSQKSTLMVHMNLHTGAMPYSCHLCGKKFRQRQGLNCHLKQQRCVQQNAETDGYRFLTKKEMKESQLINQEQSEIQKSGLVLPDDLRLLPADKIMQLTLDTEYLDLGQQLKDLQRKFAQQGLCFPVIDELLTDLLPKSCSIAKMLEACEDAIKLATSNSEQLNNSILIPQCPTEEAAPEIQTSPVPTTTSINPPPSTLINLGLPQPPPFPDLMNLPLQNSTVLEPHPFQIMLTNIHE</sequence>
<name>A0ABN7RR80_OIKDI</name>
<dbReference type="SMART" id="SM00355">
    <property type="entry name" value="ZnF_C2H2"/>
    <property type="match status" value="3"/>
</dbReference>
<feature type="domain" description="C2H2-type" evidence="8">
    <location>
        <begin position="40"/>
        <end position="67"/>
    </location>
</feature>
<keyword evidence="2" id="KW-0479">Metal-binding</keyword>
<dbReference type="InterPro" id="IPR013087">
    <property type="entry name" value="Znf_C2H2_type"/>
</dbReference>
<dbReference type="PROSITE" id="PS00028">
    <property type="entry name" value="ZINC_FINGER_C2H2_1"/>
    <property type="match status" value="2"/>
</dbReference>
<dbReference type="EMBL" id="OU015568">
    <property type="protein sequence ID" value="CAG5080861.1"/>
    <property type="molecule type" value="Genomic_DNA"/>
</dbReference>
<gene>
    <name evidence="9" type="ORF">OKIOD_LOCUS1281</name>
</gene>
<reference evidence="9 10" key="1">
    <citation type="submission" date="2021-04" db="EMBL/GenBank/DDBJ databases">
        <authorList>
            <person name="Bliznina A."/>
        </authorList>
    </citation>
    <scope>NUCLEOTIDE SEQUENCE [LARGE SCALE GENOMIC DNA]</scope>
</reference>
<evidence type="ECO:0000256" key="2">
    <source>
        <dbReference type="ARBA" id="ARBA00022723"/>
    </source>
</evidence>
<feature type="domain" description="C2H2-type" evidence="8">
    <location>
        <begin position="96"/>
        <end position="127"/>
    </location>
</feature>
<evidence type="ECO:0000256" key="7">
    <source>
        <dbReference type="PROSITE-ProRule" id="PRU00042"/>
    </source>
</evidence>
<evidence type="ECO:0000256" key="5">
    <source>
        <dbReference type="ARBA" id="ARBA00022833"/>
    </source>
</evidence>
<organism evidence="9 10">
    <name type="scientific">Oikopleura dioica</name>
    <name type="common">Tunicate</name>
    <dbReference type="NCBI Taxonomy" id="34765"/>
    <lineage>
        <taxon>Eukaryota</taxon>
        <taxon>Metazoa</taxon>
        <taxon>Chordata</taxon>
        <taxon>Tunicata</taxon>
        <taxon>Appendicularia</taxon>
        <taxon>Copelata</taxon>
        <taxon>Oikopleuridae</taxon>
        <taxon>Oikopleura</taxon>
    </lineage>
</organism>
<evidence type="ECO:0000259" key="8">
    <source>
        <dbReference type="PROSITE" id="PS50157"/>
    </source>
</evidence>
<protein>
    <submittedName>
        <fullName evidence="9">Oidioi.mRNA.OKI2018_I69.PAR.g9723.t1.cds</fullName>
    </submittedName>
</protein>
<evidence type="ECO:0000256" key="1">
    <source>
        <dbReference type="ARBA" id="ARBA00004123"/>
    </source>
</evidence>
<evidence type="ECO:0000256" key="6">
    <source>
        <dbReference type="ARBA" id="ARBA00023242"/>
    </source>
</evidence>